<keyword evidence="1" id="KW-1133">Transmembrane helix</keyword>
<sequence length="155" mass="15753">MDEKLTAETLAQSLGSGLAGAFVLTVLHESVRRVVPEAPRADLLGMRAIAKGLRAAGQQPPPDDKLHTLALGGDMVANTLYYSLVGLGGRENAWLLGSTLGAAAGVGAVALPGPMGLGTEPSARTPATAAMTIGWYLVGGLAAAAVYSLFGRTNR</sequence>
<comment type="caution">
    <text evidence="2">The sequence shown here is derived from an EMBL/GenBank/DDBJ whole genome shotgun (WGS) entry which is preliminary data.</text>
</comment>
<keyword evidence="1" id="KW-0472">Membrane</keyword>
<dbReference type="OrthoDB" id="677977at2"/>
<organism evidence="2 3">
    <name type="scientific">Larkinella arboricola</name>
    <dbReference type="NCBI Taxonomy" id="643671"/>
    <lineage>
        <taxon>Bacteria</taxon>
        <taxon>Pseudomonadati</taxon>
        <taxon>Bacteroidota</taxon>
        <taxon>Cytophagia</taxon>
        <taxon>Cytophagales</taxon>
        <taxon>Spirosomataceae</taxon>
        <taxon>Larkinella</taxon>
    </lineage>
</organism>
<dbReference type="EMBL" id="QLMC01000004">
    <property type="protein sequence ID" value="RAJ95741.1"/>
    <property type="molecule type" value="Genomic_DNA"/>
</dbReference>
<feature type="transmembrane region" description="Helical" evidence="1">
    <location>
        <begin position="133"/>
        <end position="150"/>
    </location>
</feature>
<name>A0A327WVH6_LARAB</name>
<reference evidence="2 3" key="1">
    <citation type="submission" date="2018-06" db="EMBL/GenBank/DDBJ databases">
        <title>Genomic Encyclopedia of Archaeal and Bacterial Type Strains, Phase II (KMG-II): from individual species to whole genera.</title>
        <authorList>
            <person name="Goeker M."/>
        </authorList>
    </citation>
    <scope>NUCLEOTIDE SEQUENCE [LARGE SCALE GENOMIC DNA]</scope>
    <source>
        <strain evidence="2 3">DSM 21851</strain>
    </source>
</reference>
<evidence type="ECO:0000313" key="3">
    <source>
        <dbReference type="Proteomes" id="UP000248790"/>
    </source>
</evidence>
<keyword evidence="3" id="KW-1185">Reference proteome</keyword>
<proteinExistence type="predicted"/>
<evidence type="ECO:0000256" key="1">
    <source>
        <dbReference type="SAM" id="Phobius"/>
    </source>
</evidence>
<accession>A0A327WVH6</accession>
<evidence type="ECO:0000313" key="2">
    <source>
        <dbReference type="EMBL" id="RAJ95741.1"/>
    </source>
</evidence>
<dbReference type="Proteomes" id="UP000248790">
    <property type="component" value="Unassembled WGS sequence"/>
</dbReference>
<feature type="transmembrane region" description="Helical" evidence="1">
    <location>
        <begin position="93"/>
        <end position="113"/>
    </location>
</feature>
<protein>
    <submittedName>
        <fullName evidence="2">Uncharacterized protein</fullName>
    </submittedName>
</protein>
<dbReference type="RefSeq" id="WP_111629533.1">
    <property type="nucleotide sequence ID" value="NZ_QLMC01000004.1"/>
</dbReference>
<dbReference type="AlphaFoldDB" id="A0A327WVH6"/>
<keyword evidence="1" id="KW-0812">Transmembrane</keyword>
<gene>
    <name evidence="2" type="ORF">LX87_03489</name>
</gene>